<keyword evidence="2" id="KW-1185">Reference proteome</keyword>
<organism evidence="1 2">
    <name type="scientific">Rhizoclosmatium globosum</name>
    <dbReference type="NCBI Taxonomy" id="329046"/>
    <lineage>
        <taxon>Eukaryota</taxon>
        <taxon>Fungi</taxon>
        <taxon>Fungi incertae sedis</taxon>
        <taxon>Chytridiomycota</taxon>
        <taxon>Chytridiomycota incertae sedis</taxon>
        <taxon>Chytridiomycetes</taxon>
        <taxon>Chytridiales</taxon>
        <taxon>Chytriomycetaceae</taxon>
        <taxon>Rhizoclosmatium</taxon>
    </lineage>
</organism>
<dbReference type="PANTHER" id="PTHR42860">
    <property type="entry name" value="VITAMIN B12-BINDING PROTEIN"/>
    <property type="match status" value="1"/>
</dbReference>
<comment type="caution">
    <text evidence="1">The sequence shown here is derived from an EMBL/GenBank/DDBJ whole genome shotgun (WGS) entry which is preliminary data.</text>
</comment>
<reference evidence="1 2" key="1">
    <citation type="submission" date="2016-07" db="EMBL/GenBank/DDBJ databases">
        <title>Pervasive Adenine N6-methylation of Active Genes in Fungi.</title>
        <authorList>
            <consortium name="DOE Joint Genome Institute"/>
            <person name="Mondo S.J."/>
            <person name="Dannebaum R.O."/>
            <person name="Kuo R.C."/>
            <person name="Labutti K."/>
            <person name="Haridas S."/>
            <person name="Kuo A."/>
            <person name="Salamov A."/>
            <person name="Ahrendt S.R."/>
            <person name="Lipzen A."/>
            <person name="Sullivan W."/>
            <person name="Andreopoulos W.B."/>
            <person name="Clum A."/>
            <person name="Lindquist E."/>
            <person name="Daum C."/>
            <person name="Ramamoorthy G.K."/>
            <person name="Gryganskyi A."/>
            <person name="Culley D."/>
            <person name="Magnuson J.K."/>
            <person name="James T.Y."/>
            <person name="O'Malley M.A."/>
            <person name="Stajich J.E."/>
            <person name="Spatafora J.W."/>
            <person name="Visel A."/>
            <person name="Grigoriev I.V."/>
        </authorList>
    </citation>
    <scope>NUCLEOTIDE SEQUENCE [LARGE SCALE GENOMIC DNA]</scope>
    <source>
        <strain evidence="1 2">JEL800</strain>
    </source>
</reference>
<protein>
    <submittedName>
        <fullName evidence="1">Helical backbone metal receptor</fullName>
    </submittedName>
</protein>
<dbReference type="SUPFAM" id="SSF53807">
    <property type="entry name" value="Helical backbone' metal receptor"/>
    <property type="match status" value="1"/>
</dbReference>
<dbReference type="Proteomes" id="UP000193642">
    <property type="component" value="Unassembled WGS sequence"/>
</dbReference>
<name>A0A1Y2BYK4_9FUNG</name>
<dbReference type="Gene3D" id="3.40.50.1980">
    <property type="entry name" value="Nitrogenase molybdenum iron protein domain"/>
    <property type="match status" value="2"/>
</dbReference>
<dbReference type="InterPro" id="IPR051030">
    <property type="entry name" value="Vitamin_B12-ABC_binding"/>
</dbReference>
<keyword evidence="1" id="KW-0675">Receptor</keyword>
<dbReference type="EMBL" id="MCGO01000041">
    <property type="protein sequence ID" value="ORY39145.1"/>
    <property type="molecule type" value="Genomic_DNA"/>
</dbReference>
<evidence type="ECO:0000313" key="2">
    <source>
        <dbReference type="Proteomes" id="UP000193642"/>
    </source>
</evidence>
<evidence type="ECO:0000313" key="1">
    <source>
        <dbReference type="EMBL" id="ORY39145.1"/>
    </source>
</evidence>
<dbReference type="OrthoDB" id="274765at2759"/>
<accession>A0A1Y2BYK4</accession>
<gene>
    <name evidence="1" type="ORF">BCR33DRAFT_720383</name>
</gene>
<dbReference type="STRING" id="329046.A0A1Y2BYK4"/>
<sequence length="283" mass="30669">MRIVSMLPSASEIVCLCGGESMLVGRSHEDDWPASIKSLPIVTASNTVFDSSAGVEDQVMHALDTGTGMYSVNSKTLQELQPTHIVTQDLCHVCAIDLKTVDRIASQISPKPELITLNPLNFQDVLADIPRVANALGLEEGGKQAMASLNARIAAARGHWTPQLIYMAGGNQPMFPGTDTKAAGPSIQFSHEACIASDPEIIVIAPCGLSLSEVKREADLIRAQDWFQTLCNKPGGVKMCIVDGSQMFNRPGPRLVDALEFLVGFFWDDESLIPAGFPWERYE</sequence>
<proteinExistence type="predicted"/>
<dbReference type="AlphaFoldDB" id="A0A1Y2BYK4"/>
<dbReference type="PANTHER" id="PTHR42860:SF1">
    <property type="entry name" value="VITAMIN B12-BINDING PROTEIN"/>
    <property type="match status" value="1"/>
</dbReference>